<dbReference type="InterPro" id="IPR050953">
    <property type="entry name" value="N4_N6_ade-DNA_methylase"/>
</dbReference>
<dbReference type="AlphaFoldDB" id="A0A927AVP2"/>
<evidence type="ECO:0000313" key="6">
    <source>
        <dbReference type="EMBL" id="MBD2705303.1"/>
    </source>
</evidence>
<name>A0A927AVP2_9BACT</name>
<dbReference type="GO" id="GO:0009007">
    <property type="term" value="F:site-specific DNA-methyltransferase (adenine-specific) activity"/>
    <property type="evidence" value="ECO:0007669"/>
    <property type="project" value="UniProtKB-EC"/>
</dbReference>
<dbReference type="EC" id="2.1.1.72" evidence="1"/>
<sequence>MRQYSQAIPLINPEAGWVILSPAETRIRQKIEEAGVPLKEWDVNIYRGVLTGYNDAFIIDGVTKDELIRQDPKSAEIIRPILRGKDIKPYIAEYADKWLINAHNGLRATKLERVNVPLDYPIVFEYLDQEKFKPLLQNREDKGSHWTNLRNCAYFQDFEKPKIIYPEITKFLPFVYDEKKYFLNNKTFFMVGSHLKYLASLFNSTLFKAIFKGYFPDLGEDRRELRKVFFEQVKIIIPAFIIEETLGAIVDEISVRKGMAASTAKLEAEIDHIIYKLYNLNEEEIEFVKSAGLI</sequence>
<dbReference type="Proteomes" id="UP000598820">
    <property type="component" value="Unassembled WGS sequence"/>
</dbReference>
<evidence type="ECO:0000259" key="5">
    <source>
        <dbReference type="Pfam" id="PF12950"/>
    </source>
</evidence>
<protein>
    <recommendedName>
        <fullName evidence="1">site-specific DNA-methyltransferase (adenine-specific)</fullName>
        <ecNumber evidence="1">2.1.1.72</ecNumber>
    </recommendedName>
</protein>
<dbReference type="GO" id="GO:0032259">
    <property type="term" value="P:methylation"/>
    <property type="evidence" value="ECO:0007669"/>
    <property type="project" value="UniProtKB-KW"/>
</dbReference>
<evidence type="ECO:0000256" key="4">
    <source>
        <dbReference type="ARBA" id="ARBA00047942"/>
    </source>
</evidence>
<evidence type="ECO:0000256" key="1">
    <source>
        <dbReference type="ARBA" id="ARBA00011900"/>
    </source>
</evidence>
<evidence type="ECO:0000256" key="2">
    <source>
        <dbReference type="ARBA" id="ARBA00022603"/>
    </source>
</evidence>
<keyword evidence="6" id="KW-0255">Endonuclease</keyword>
<keyword evidence="6" id="KW-0540">Nuclease</keyword>
<keyword evidence="2" id="KW-0489">Methyltransferase</keyword>
<keyword evidence="7" id="KW-1185">Reference proteome</keyword>
<dbReference type="PANTHER" id="PTHR33841:SF1">
    <property type="entry name" value="DNA METHYLTRANSFERASE A"/>
    <property type="match status" value="1"/>
</dbReference>
<dbReference type="InterPro" id="IPR025931">
    <property type="entry name" value="TaqI_C"/>
</dbReference>
<accession>A0A927AVP2</accession>
<proteinExistence type="predicted"/>
<reference evidence="6" key="1">
    <citation type="submission" date="2020-09" db="EMBL/GenBank/DDBJ databases">
        <authorList>
            <person name="Kim M.K."/>
        </authorList>
    </citation>
    <scope>NUCLEOTIDE SEQUENCE</scope>
    <source>
        <strain evidence="6">BT702</strain>
    </source>
</reference>
<dbReference type="PANTHER" id="PTHR33841">
    <property type="entry name" value="DNA METHYLTRANSFERASE YEEA-RELATED"/>
    <property type="match status" value="1"/>
</dbReference>
<feature type="domain" description="TaqI-like C-terminal specificity" evidence="5">
    <location>
        <begin position="80"/>
        <end position="222"/>
    </location>
</feature>
<dbReference type="EMBL" id="JACWZY010000051">
    <property type="protein sequence ID" value="MBD2705303.1"/>
    <property type="molecule type" value="Genomic_DNA"/>
</dbReference>
<evidence type="ECO:0000256" key="3">
    <source>
        <dbReference type="ARBA" id="ARBA00022679"/>
    </source>
</evidence>
<dbReference type="Pfam" id="PF12950">
    <property type="entry name" value="TaqI_C"/>
    <property type="match status" value="1"/>
</dbReference>
<keyword evidence="6" id="KW-0378">Hydrolase</keyword>
<dbReference type="GO" id="GO:0004519">
    <property type="term" value="F:endonuclease activity"/>
    <property type="evidence" value="ECO:0007669"/>
    <property type="project" value="UniProtKB-KW"/>
</dbReference>
<comment type="catalytic activity">
    <reaction evidence="4">
        <text>a 2'-deoxyadenosine in DNA + S-adenosyl-L-methionine = an N(6)-methyl-2'-deoxyadenosine in DNA + S-adenosyl-L-homocysteine + H(+)</text>
        <dbReference type="Rhea" id="RHEA:15197"/>
        <dbReference type="Rhea" id="RHEA-COMP:12418"/>
        <dbReference type="Rhea" id="RHEA-COMP:12419"/>
        <dbReference type="ChEBI" id="CHEBI:15378"/>
        <dbReference type="ChEBI" id="CHEBI:57856"/>
        <dbReference type="ChEBI" id="CHEBI:59789"/>
        <dbReference type="ChEBI" id="CHEBI:90615"/>
        <dbReference type="ChEBI" id="CHEBI:90616"/>
        <dbReference type="EC" id="2.1.1.72"/>
    </reaction>
</comment>
<evidence type="ECO:0000313" key="7">
    <source>
        <dbReference type="Proteomes" id="UP000598820"/>
    </source>
</evidence>
<comment type="caution">
    <text evidence="6">The sequence shown here is derived from an EMBL/GenBank/DDBJ whole genome shotgun (WGS) entry which is preliminary data.</text>
</comment>
<keyword evidence="3" id="KW-0808">Transferase</keyword>
<organism evidence="6 7">
    <name type="scientific">Spirosoma profusum</name>
    <dbReference type="NCBI Taxonomy" id="2771354"/>
    <lineage>
        <taxon>Bacteria</taxon>
        <taxon>Pseudomonadati</taxon>
        <taxon>Bacteroidota</taxon>
        <taxon>Cytophagia</taxon>
        <taxon>Cytophagales</taxon>
        <taxon>Cytophagaceae</taxon>
        <taxon>Spirosoma</taxon>
    </lineage>
</organism>
<gene>
    <name evidence="6" type="ORF">IC229_32090</name>
</gene>